<dbReference type="InterPro" id="IPR002192">
    <property type="entry name" value="PPDK_AMP/ATP-bd"/>
</dbReference>
<evidence type="ECO:0000259" key="3">
    <source>
        <dbReference type="Pfam" id="PF00391"/>
    </source>
</evidence>
<dbReference type="NCBIfam" id="NF004878">
    <property type="entry name" value="PRK06241.1-3"/>
    <property type="match status" value="1"/>
</dbReference>
<dbReference type="EMBL" id="JABEYB010000003">
    <property type="protein sequence ID" value="NNU75154.1"/>
    <property type="molecule type" value="Genomic_DNA"/>
</dbReference>
<evidence type="ECO:0000256" key="2">
    <source>
        <dbReference type="ARBA" id="ARBA00022840"/>
    </source>
</evidence>
<dbReference type="InterPro" id="IPR013815">
    <property type="entry name" value="ATP_grasp_subdomain_1"/>
</dbReference>
<dbReference type="SUPFAM" id="SSF52009">
    <property type="entry name" value="Phosphohistidine domain"/>
    <property type="match status" value="1"/>
</dbReference>
<comment type="caution">
    <text evidence="5">The sequence shown here is derived from an EMBL/GenBank/DDBJ whole genome shotgun (WGS) entry which is preliminary data.</text>
</comment>
<dbReference type="PANTHER" id="PTHR43615:SF1">
    <property type="entry name" value="PPDK_N DOMAIN-CONTAINING PROTEIN"/>
    <property type="match status" value="1"/>
</dbReference>
<dbReference type="InterPro" id="IPR051549">
    <property type="entry name" value="PEP_Utilizing_Enz"/>
</dbReference>
<feature type="domain" description="PEP-utilising enzyme mobile" evidence="3">
    <location>
        <begin position="806"/>
        <end position="877"/>
    </location>
</feature>
<dbReference type="Pfam" id="PF01326">
    <property type="entry name" value="PPDK_N"/>
    <property type="match status" value="1"/>
</dbReference>
<keyword evidence="2" id="KW-0067">ATP-binding</keyword>
<dbReference type="RefSeq" id="WP_171295945.1">
    <property type="nucleotide sequence ID" value="NZ_CP087098.1"/>
</dbReference>
<dbReference type="Gene3D" id="3.50.30.10">
    <property type="entry name" value="Phosphohistidine domain"/>
    <property type="match status" value="1"/>
</dbReference>
<dbReference type="NCBIfam" id="NF004877">
    <property type="entry name" value="PRK06241.1-2"/>
    <property type="match status" value="1"/>
</dbReference>
<feature type="domain" description="Pyruvate phosphate dikinase AMP/ATP-binding" evidence="4">
    <location>
        <begin position="18"/>
        <end position="313"/>
    </location>
</feature>
<dbReference type="GO" id="GO:0016301">
    <property type="term" value="F:kinase activity"/>
    <property type="evidence" value="ECO:0007669"/>
    <property type="project" value="InterPro"/>
</dbReference>
<dbReference type="AlphaFoldDB" id="A0A7Y3SWI3"/>
<protein>
    <submittedName>
        <fullName evidence="5">Phosphoenolpyruvate synthase</fullName>
    </submittedName>
</protein>
<dbReference type="PANTHER" id="PTHR43615">
    <property type="entry name" value="PHOSPHOENOLPYRUVATE SYNTHASE-RELATED"/>
    <property type="match status" value="1"/>
</dbReference>
<dbReference type="InterPro" id="IPR036637">
    <property type="entry name" value="Phosphohistidine_dom_sf"/>
</dbReference>
<accession>A0A7Y3SWI3</accession>
<gene>
    <name evidence="5" type="ORF">HLQ16_04345</name>
</gene>
<evidence type="ECO:0000256" key="1">
    <source>
        <dbReference type="ARBA" id="ARBA00022741"/>
    </source>
</evidence>
<dbReference type="Proteomes" id="UP000531659">
    <property type="component" value="Unassembled WGS sequence"/>
</dbReference>
<keyword evidence="5" id="KW-0670">Pyruvate</keyword>
<dbReference type="FunFam" id="3.30.1490.20:FF:000010">
    <property type="entry name" value="Phosphoenolpyruvate synthase"/>
    <property type="match status" value="1"/>
</dbReference>
<name>A0A7Y3SWI3_9CLOT</name>
<evidence type="ECO:0000259" key="4">
    <source>
        <dbReference type="Pfam" id="PF01326"/>
    </source>
</evidence>
<dbReference type="Gene3D" id="3.30.470.20">
    <property type="entry name" value="ATP-grasp fold, B domain"/>
    <property type="match status" value="1"/>
</dbReference>
<dbReference type="SUPFAM" id="SSF56059">
    <property type="entry name" value="Glutathione synthetase ATP-binding domain-like"/>
    <property type="match status" value="1"/>
</dbReference>
<dbReference type="GO" id="GO:0005524">
    <property type="term" value="F:ATP binding"/>
    <property type="evidence" value="ECO:0007669"/>
    <property type="project" value="UniProtKB-KW"/>
</dbReference>
<dbReference type="Gene3D" id="3.30.1490.20">
    <property type="entry name" value="ATP-grasp fold, A domain"/>
    <property type="match status" value="1"/>
</dbReference>
<organism evidence="5 6">
    <name type="scientific">Clostridium estertheticum</name>
    <dbReference type="NCBI Taxonomy" id="238834"/>
    <lineage>
        <taxon>Bacteria</taxon>
        <taxon>Bacillati</taxon>
        <taxon>Bacillota</taxon>
        <taxon>Clostridia</taxon>
        <taxon>Eubacteriales</taxon>
        <taxon>Clostridiaceae</taxon>
        <taxon>Clostridium</taxon>
    </lineage>
</organism>
<reference evidence="5 6" key="1">
    <citation type="submission" date="2020-05" db="EMBL/GenBank/DDBJ databases">
        <title>Complete genome of Clostridium estertheticum subspecies estertheticum, isolated from Vacuum packed lamb meat from New Zealand imported to Switzerland.</title>
        <authorList>
            <person name="Wambui J."/>
            <person name="Stevens M.J.A."/>
            <person name="Stephan R."/>
        </authorList>
    </citation>
    <scope>NUCLEOTIDE SEQUENCE [LARGE SCALE GENOMIC DNA]</scope>
    <source>
        <strain evidence="5 6">CEST001</strain>
    </source>
</reference>
<evidence type="ECO:0000313" key="5">
    <source>
        <dbReference type="EMBL" id="NNU75154.1"/>
    </source>
</evidence>
<dbReference type="InterPro" id="IPR008279">
    <property type="entry name" value="PEP-util_enz_mobile_dom"/>
</dbReference>
<evidence type="ECO:0000313" key="6">
    <source>
        <dbReference type="Proteomes" id="UP000531659"/>
    </source>
</evidence>
<dbReference type="Pfam" id="PF00391">
    <property type="entry name" value="PEP-utilizers"/>
    <property type="match status" value="1"/>
</dbReference>
<proteinExistence type="predicted"/>
<keyword evidence="1" id="KW-0547">Nucleotide-binding</keyword>
<sequence>MENNYILFFDEIDKKDISLVGGKGANLGEMTKAGFHVPYGFCVTTQAYREFLQYNNLLNFITEVIKDANIDNISEIGEKIREKIGQSVIPEEVVKEILSAINKTGTNSYYAVRSSATAEDLAFASFAGQQDTYLNINGENPVLLSVRDCWASLFTDRAILYRIQNKIEHEKVYMSAVVQKMVMPEVAGIMFTADPLSGHRGIISIDASYGLGEALVSGLVSPDIYKVRKSNMQIDNKIIGDKKLAILPIEGGGTKKVEITDEKSKSQVMIDSCIKKLAQLGMKIEKHYGCPQDIEWCLEKSELYIVQSRAITSLFPLPAPLPQDDALHAYFSFNHCQVMTDPISPLGIGILRIILPFDKGVRSESGYKFLTCAAGRIYIDLSELLQYKKIRKGLPAFFKNVDDLLAESLIELINRPDFKTRIKKRKRTNVALLKYMSPILINGIKNITYKKPEDTIEFMNRYVETRIKKTVEAIDNAKQGIDKLEAIYKASSYDRDFQKLIPKMAPGMISFKALESLEQKLLGTNQYVNTIAKGLEGNITTEMGLLIGDLADIIRKSPDLVIEFENEDYSTLFYRIDKLKGNDEFKRLFNTFMDKYDMRAAGEIDMAKDRWIENPEPLAKSILAIIKTSQEGIHRKEYKDTIEKAKKAAEEFIREVEAKHGKVKGKIVRRFIRILRNVLPAREHPKYLIMKMILIFKKAFLEEAKVLVEKGYLAYEKDIFYINFWELYSAVQNNESLIDLARQRKEEYDHYRKLSPPRVLTSDGEEIKAGYKKENMPEGALMGIPVSSGVIEGIARVITDPSKDSINKGEILVAPFTDPGWTPLFINAAGLVMEIGGLLTHGTVVAREYGIPAVVGVSDATKKIKTGQKIRVDGNTGFVMII</sequence>